<protein>
    <submittedName>
        <fullName evidence="3">Putative urb2 npa2 family protein</fullName>
    </submittedName>
</protein>
<evidence type="ECO:0000256" key="1">
    <source>
        <dbReference type="SAM" id="MobiDB-lite"/>
    </source>
</evidence>
<dbReference type="PANTHER" id="PTHR15682">
    <property type="entry name" value="UNHEALTHY RIBOSOME BIOGENESIS PROTEIN 2 HOMOLOG"/>
    <property type="match status" value="1"/>
</dbReference>
<dbReference type="Proteomes" id="UP000030854">
    <property type="component" value="Unassembled WGS sequence"/>
</dbReference>
<dbReference type="InterPro" id="IPR018849">
    <property type="entry name" value="Urb2/Npa2_C"/>
</dbReference>
<evidence type="ECO:0000259" key="2">
    <source>
        <dbReference type="Pfam" id="PF10441"/>
    </source>
</evidence>
<proteinExistence type="predicted"/>
<feature type="region of interest" description="Disordered" evidence="1">
    <location>
        <begin position="148"/>
        <end position="169"/>
    </location>
</feature>
<dbReference type="InterPro" id="IPR052609">
    <property type="entry name" value="Ribosome_Biogenesis_Reg"/>
</dbReference>
<sequence length="1450" mass="168199">MSSKSRFVLEELERFEQLSKSFEEQLTESAKFVGVKFTKDGKISEDKEEAKRLSKVVPFKREEWLLIWLVKKLKVEESARKMPSSWWLLNFLVRSLPKRSATRILLTKEVFVEERDNPSKQLKTSILQKTLEETLFNITPFIPPKVMDQKNTKDHSRKRKRCSEQNASDKTTDYLPDLMEAISTVLSYVVEMGSLTATDYSNDIEESFSAAYMKTTYVTSAEKAALILGLWITLCEKYYFKIEITNISIKENLLTPFIELWDCRVWDEKWPMAFSKYCSLPIFSFLNKVKHDINNYELKSQLEKLLARNIAVPAKKAYHQESCLALLESLANPVIALHILNAPTLLEIFLRSSRQQNHKHWLPEDEKWLQAVFKSLIHSVPDPQNEDFICAMLELLIDYKVDLDLELLHSLAFKLALPELAVKWRLVATLIKFDANIFLVPKDNNLLEILLDRITDAPFDLSWAAISDYMVSSILVPLMVEFARARDLLSFIKIWFNQISKFENRRKNLKHPSTARLSAWENDALHSKLRELLESSLTISQISYIIDWVSENVSKDHHAACIIFEAIVGCISGQEDIVDIISLRPYYIIFDKERYMSLNIRYRWRAWRLLNNLLNWANAENINELTNVWETKFNPLSFYLENLNSLVVAEPEEYESISEPVEVFRSVCAAYCASISGSNMEAFIGPVLLSYLQLVAKDILKYREEVRLKTNKNESRPDTMDRLLRCVFVEYPKILTLAFEFEEKFEHVLRAVFDIASESLNLSNTYDVPHFITGAYTTLWTSAIQSDVVLDNQKLKEFMIGTMLTKLTLERDSICNNHFAIMSLNQMPLDVIRRNNREDIMRAWLFPPNKEMTITETINYSCKALDPALLALKRRIMKQHPNLYEGLELESIVAMADSLSNTKISQKDVRLSLLKDLTNLIIGHAQINLDQERRKIYIIKAFKSLQNRIQNLEEKKKSHRNFEFIPIFEAALVGLNRGKKYLEKMGVIKEIEIKNITNRFREYLLARFKKTMENILIESHRESRIKKNKETCLLVIIDALTSLGVTRSQLSNLELESVPQKLAELSSKIALSINTFITIFESRNEIIDLKPLLGLDVTTYLYRKSIQQTVEGVMNKIDNLKKLQMLRSLLRGDCDNNLTPDKILAMRYIIISTEDVKSKRKPLCSDSDDSNNSSDNSVQDDFNLNLVYILLNTELRKTIDIISFCILSETLDLMLRTKPRSISQYTVDITLGTICILCSPESPHLPTKRPGTIFLHLSKLLRSILNYHRLKLNGHFPLVQLSMQGLLRCLFQFRPKKFCRNITDTSTSNPTIAEFDSMPIWLTNTNYQLNARNAESYTRLLTLISDPSESSVQGSKYRISNHLTSAADKWKRRAVLFMRFVLMSYIRWTLKFPMLPEIKEQLMPGWFALLDNTTTDTRRLINAELLNSSNRAIFTNLYREYQKFGKWNGS</sequence>
<reference evidence="3 4" key="1">
    <citation type="journal article" date="2014" name="BMC Genomics">
        <title>Adaptive genomic structural variation in the grape powdery mildew pathogen, Erysiphe necator.</title>
        <authorList>
            <person name="Jones L."/>
            <person name="Riaz S."/>
            <person name="Morales-Cruz A."/>
            <person name="Amrine K.C."/>
            <person name="McGuire B."/>
            <person name="Gubler W.D."/>
            <person name="Walker M.A."/>
            <person name="Cantu D."/>
        </authorList>
    </citation>
    <scope>NUCLEOTIDE SEQUENCE [LARGE SCALE GENOMIC DNA]</scope>
    <source>
        <strain evidence="4">c</strain>
    </source>
</reference>
<dbReference type="GO" id="GO:0005730">
    <property type="term" value="C:nucleolus"/>
    <property type="evidence" value="ECO:0007669"/>
    <property type="project" value="TreeGrafter"/>
</dbReference>
<dbReference type="EMBL" id="JNVN01002880">
    <property type="protein sequence ID" value="KHJ31444.1"/>
    <property type="molecule type" value="Genomic_DNA"/>
</dbReference>
<gene>
    <name evidence="3" type="ORF">EV44_g4775</name>
</gene>
<organism evidence="3 4">
    <name type="scientific">Uncinula necator</name>
    <name type="common">Grape powdery mildew</name>
    <dbReference type="NCBI Taxonomy" id="52586"/>
    <lineage>
        <taxon>Eukaryota</taxon>
        <taxon>Fungi</taxon>
        <taxon>Dikarya</taxon>
        <taxon>Ascomycota</taxon>
        <taxon>Pezizomycotina</taxon>
        <taxon>Leotiomycetes</taxon>
        <taxon>Erysiphales</taxon>
        <taxon>Erysiphaceae</taxon>
        <taxon>Erysiphe</taxon>
    </lineage>
</organism>
<feature type="domain" description="Nucleolar 27S pre-rRNA processing Urb2/Npa2 C-terminal" evidence="2">
    <location>
        <begin position="1208"/>
        <end position="1449"/>
    </location>
</feature>
<dbReference type="HOGENOM" id="CLU_005258_0_0_1"/>
<accession>A0A0B1P458</accession>
<dbReference type="GO" id="GO:0042254">
    <property type="term" value="P:ribosome biogenesis"/>
    <property type="evidence" value="ECO:0007669"/>
    <property type="project" value="TreeGrafter"/>
</dbReference>
<dbReference type="Pfam" id="PF10441">
    <property type="entry name" value="Urb2"/>
    <property type="match status" value="1"/>
</dbReference>
<keyword evidence="4" id="KW-1185">Reference proteome</keyword>
<comment type="caution">
    <text evidence="3">The sequence shown here is derived from an EMBL/GenBank/DDBJ whole genome shotgun (WGS) entry which is preliminary data.</text>
</comment>
<name>A0A0B1P458_UNCNE</name>
<dbReference type="STRING" id="52586.A0A0B1P458"/>
<dbReference type="PANTHER" id="PTHR15682:SF2">
    <property type="entry name" value="UNHEALTHY RIBOSOME BIOGENESIS PROTEIN 2 HOMOLOG"/>
    <property type="match status" value="1"/>
</dbReference>
<evidence type="ECO:0000313" key="4">
    <source>
        <dbReference type="Proteomes" id="UP000030854"/>
    </source>
</evidence>
<evidence type="ECO:0000313" key="3">
    <source>
        <dbReference type="EMBL" id="KHJ31444.1"/>
    </source>
</evidence>
<dbReference type="OMA" id="RRQTHEA"/>